<feature type="domain" description="Zinc finger CGNR" evidence="1">
    <location>
        <begin position="148"/>
        <end position="185"/>
    </location>
</feature>
<dbReference type="PANTHER" id="PTHR35525">
    <property type="entry name" value="BLL6575 PROTEIN"/>
    <property type="match status" value="1"/>
</dbReference>
<sequence>MTAKFNFFSGNPSLDLINTEEMRRGKRIDSLSSQEDLVHWFQTLVSIGAFSPEQFGDLGEQPDESVLPVLKQFRATLRELFEKTAASGSPPVNLIEPLEKIIENAPLSYTYKEDRLIPVPIGSFPSSLLSLIALDALDICTKDKLQGLHRCENPKCIWFYLDFTGKRKWCSMKLCGNRMKASRFKLKYEGQPEESANP</sequence>
<dbReference type="InterPro" id="IPR023286">
    <property type="entry name" value="ABATE_dom_sf"/>
</dbReference>
<dbReference type="RefSeq" id="WP_305753982.1">
    <property type="nucleotide sequence ID" value="NZ_JAPCKK010000011.1"/>
</dbReference>
<comment type="caution">
    <text evidence="2">The sequence shown here is derived from an EMBL/GenBank/DDBJ whole genome shotgun (WGS) entry which is preliminary data.</text>
</comment>
<dbReference type="Pfam" id="PF11706">
    <property type="entry name" value="zf-CGNR"/>
    <property type="match status" value="1"/>
</dbReference>
<dbReference type="InterPro" id="IPR010852">
    <property type="entry name" value="ABATE"/>
</dbReference>
<dbReference type="EMBL" id="JAPCKK010000011">
    <property type="protein sequence ID" value="MDP4096368.1"/>
    <property type="molecule type" value="Genomic_DNA"/>
</dbReference>
<proteinExistence type="predicted"/>
<protein>
    <submittedName>
        <fullName evidence="2">CGNR zinc finger domain-containing protein</fullName>
    </submittedName>
</protein>
<gene>
    <name evidence="2" type="ORF">OIN60_06245</name>
</gene>
<reference evidence="2 3" key="1">
    <citation type="submission" date="2022-10" db="EMBL/GenBank/DDBJ databases">
        <title>Paenibacillus description and whole genome data of maize root bacterial community.</title>
        <authorList>
            <person name="Marton D."/>
            <person name="Farkas M."/>
            <person name="Cserhati M."/>
        </authorList>
    </citation>
    <scope>NUCLEOTIDE SEQUENCE [LARGE SCALE GENOMIC DNA]</scope>
    <source>
        <strain evidence="2 3">P96</strain>
    </source>
</reference>
<evidence type="ECO:0000259" key="1">
    <source>
        <dbReference type="Pfam" id="PF11706"/>
    </source>
</evidence>
<dbReference type="Pfam" id="PF07336">
    <property type="entry name" value="ABATE"/>
    <property type="match status" value="1"/>
</dbReference>
<accession>A0ABT9FNQ3</accession>
<evidence type="ECO:0000313" key="2">
    <source>
        <dbReference type="EMBL" id="MDP4096368.1"/>
    </source>
</evidence>
<dbReference type="SUPFAM" id="SSF160904">
    <property type="entry name" value="Jann2411-like"/>
    <property type="match status" value="1"/>
</dbReference>
<dbReference type="PANTHER" id="PTHR35525:SF3">
    <property type="entry name" value="BLL6575 PROTEIN"/>
    <property type="match status" value="1"/>
</dbReference>
<dbReference type="Proteomes" id="UP001241848">
    <property type="component" value="Unassembled WGS sequence"/>
</dbReference>
<dbReference type="InterPro" id="IPR021005">
    <property type="entry name" value="Znf_CGNR"/>
</dbReference>
<organism evidence="2 3">
    <name type="scientific">Paenibacillus zeirhizosphaerae</name>
    <dbReference type="NCBI Taxonomy" id="2987519"/>
    <lineage>
        <taxon>Bacteria</taxon>
        <taxon>Bacillati</taxon>
        <taxon>Bacillota</taxon>
        <taxon>Bacilli</taxon>
        <taxon>Bacillales</taxon>
        <taxon>Paenibacillaceae</taxon>
        <taxon>Paenibacillus</taxon>
    </lineage>
</organism>
<name>A0ABT9FNQ3_9BACL</name>
<dbReference type="Gene3D" id="1.10.3300.10">
    <property type="entry name" value="Jann2411-like domain"/>
    <property type="match status" value="1"/>
</dbReference>
<keyword evidence="3" id="KW-1185">Reference proteome</keyword>
<evidence type="ECO:0000313" key="3">
    <source>
        <dbReference type="Proteomes" id="UP001241848"/>
    </source>
</evidence>